<dbReference type="InterPro" id="IPR050531">
    <property type="entry name" value="SdhE_FAD_assembly_factor"/>
</dbReference>
<evidence type="ECO:0000313" key="6">
    <source>
        <dbReference type="EMBL" id="KRT56593.1"/>
    </source>
</evidence>
<evidence type="ECO:0000256" key="3">
    <source>
        <dbReference type="ARBA" id="ARBA00019418"/>
    </source>
</evidence>
<comment type="subcellular location">
    <subcellularLocation>
        <location evidence="1">Cytoplasm</location>
    </subcellularLocation>
</comment>
<dbReference type="InterPro" id="IPR005631">
    <property type="entry name" value="SDH"/>
</dbReference>
<sequence>MDDSAEFNRLRWQCRRGMLELDLLLMGFLDQHYLQLDQAQLDGFDRLLRHPDQSLQAWLLQGGDGIPEALVSIINLLRQGSQQDAENY</sequence>
<reference evidence="8 9" key="1">
    <citation type="submission" date="2015-11" db="EMBL/GenBank/DDBJ databases">
        <title>The genome of Candidatus Endoriftia persephone in Ridgeia piscesae and population structure of the North Eastern Pacific vestimentiferan symbionts.</title>
        <authorList>
            <person name="Perez M."/>
            <person name="Juniper K.S."/>
        </authorList>
    </citation>
    <scope>NUCLEOTIDE SEQUENCE [LARGE SCALE GENOMIC DNA]</scope>
    <source>
        <strain evidence="7">Ind10</strain>
        <strain evidence="6">Ind11</strain>
    </source>
</reference>
<organism evidence="6 9">
    <name type="scientific">endosymbiont of Ridgeia piscesae</name>
    <dbReference type="NCBI Taxonomy" id="54398"/>
    <lineage>
        <taxon>Bacteria</taxon>
        <taxon>Pseudomonadati</taxon>
        <taxon>Pseudomonadota</taxon>
        <taxon>Gammaproteobacteria</taxon>
        <taxon>sulfur-oxidizing symbionts</taxon>
    </lineage>
</organism>
<evidence type="ECO:0000256" key="2">
    <source>
        <dbReference type="ARBA" id="ARBA00008571"/>
    </source>
</evidence>
<comment type="caution">
    <text evidence="6">The sequence shown here is derived from an EMBL/GenBank/DDBJ whole genome shotgun (WGS) entry which is preliminary data.</text>
</comment>
<dbReference type="AlphaFoldDB" id="A0A0T5Z1R3"/>
<keyword evidence="4" id="KW-0963">Cytoplasm</keyword>
<evidence type="ECO:0000256" key="5">
    <source>
        <dbReference type="ARBA" id="ARBA00023186"/>
    </source>
</evidence>
<keyword evidence="5" id="KW-0143">Chaperone</keyword>
<dbReference type="EMBL" id="LMXI01000276">
    <property type="protein sequence ID" value="KRT58757.1"/>
    <property type="molecule type" value="Genomic_DNA"/>
</dbReference>
<dbReference type="GO" id="GO:0006105">
    <property type="term" value="P:succinate metabolic process"/>
    <property type="evidence" value="ECO:0007669"/>
    <property type="project" value="TreeGrafter"/>
</dbReference>
<protein>
    <recommendedName>
        <fullName evidence="3">FAD assembly factor SdhE</fullName>
    </recommendedName>
</protein>
<evidence type="ECO:0000313" key="7">
    <source>
        <dbReference type="EMBL" id="KRT58757.1"/>
    </source>
</evidence>
<dbReference type="Proteomes" id="UP000051634">
    <property type="component" value="Unassembled WGS sequence"/>
</dbReference>
<dbReference type="GO" id="GO:0005737">
    <property type="term" value="C:cytoplasm"/>
    <property type="evidence" value="ECO:0007669"/>
    <property type="project" value="UniProtKB-SubCell"/>
</dbReference>
<dbReference type="PANTHER" id="PTHR39585:SF1">
    <property type="entry name" value="FAD ASSEMBLY FACTOR SDHE"/>
    <property type="match status" value="1"/>
</dbReference>
<evidence type="ECO:0000313" key="9">
    <source>
        <dbReference type="Proteomes" id="UP000051634"/>
    </source>
</evidence>
<proteinExistence type="inferred from homology"/>
<comment type="similarity">
    <text evidence="2">Belongs to the SdhE FAD assembly factor family.</text>
</comment>
<dbReference type="STRING" id="54398.Ga0074115_1594"/>
<gene>
    <name evidence="6" type="ORF">Ga0074115_1594</name>
    <name evidence="7" type="ORF">Ga0076813_14184</name>
</gene>
<dbReference type="PANTHER" id="PTHR39585">
    <property type="entry name" value="FAD ASSEMBLY FACTOR SDHE"/>
    <property type="match status" value="1"/>
</dbReference>
<dbReference type="Gene3D" id="1.10.150.250">
    <property type="entry name" value="Flavinator of succinate dehydrogenase"/>
    <property type="match status" value="1"/>
</dbReference>
<accession>A0A0T5Z1R3</accession>
<dbReference type="InterPro" id="IPR036714">
    <property type="entry name" value="SDH_sf"/>
</dbReference>
<keyword evidence="9" id="KW-1185">Reference proteome</keyword>
<dbReference type="SUPFAM" id="SSF109910">
    <property type="entry name" value="YgfY-like"/>
    <property type="match status" value="1"/>
</dbReference>
<dbReference type="EMBL" id="LDXT01000038">
    <property type="protein sequence ID" value="KRT56593.1"/>
    <property type="molecule type" value="Genomic_DNA"/>
</dbReference>
<dbReference type="OrthoDB" id="9180899at2"/>
<evidence type="ECO:0000313" key="8">
    <source>
        <dbReference type="Proteomes" id="UP000051276"/>
    </source>
</evidence>
<name>A0A0T5Z1R3_9GAMM</name>
<dbReference type="Proteomes" id="UP000051276">
    <property type="component" value="Unassembled WGS sequence"/>
</dbReference>
<dbReference type="Pfam" id="PF03937">
    <property type="entry name" value="Sdh5"/>
    <property type="match status" value="1"/>
</dbReference>
<evidence type="ECO:0000256" key="4">
    <source>
        <dbReference type="ARBA" id="ARBA00022490"/>
    </source>
</evidence>
<dbReference type="RefSeq" id="WP_057957241.1">
    <property type="nucleotide sequence ID" value="NZ_KQ557024.1"/>
</dbReference>
<evidence type="ECO:0000256" key="1">
    <source>
        <dbReference type="ARBA" id="ARBA00004496"/>
    </source>
</evidence>